<keyword evidence="2" id="KW-1185">Reference proteome</keyword>
<keyword evidence="1" id="KW-0251">Elongation factor</keyword>
<organism evidence="1 2">
    <name type="scientific">Oleispira antarctica RB-8</name>
    <dbReference type="NCBI Taxonomy" id="698738"/>
    <lineage>
        <taxon>Bacteria</taxon>
        <taxon>Pseudomonadati</taxon>
        <taxon>Pseudomonadota</taxon>
        <taxon>Gammaproteobacteria</taxon>
        <taxon>Oceanospirillales</taxon>
        <taxon>Oceanospirillaceae</taxon>
        <taxon>Oleispira</taxon>
    </lineage>
</organism>
<protein>
    <submittedName>
        <fullName evidence="1">GTPase-translation elongation factors</fullName>
    </submittedName>
</protein>
<dbReference type="Proteomes" id="UP000032749">
    <property type="component" value="Chromosome"/>
</dbReference>
<reference evidence="1 2" key="1">
    <citation type="journal article" date="2013" name="Nat. Commun.">
        <title>Genome sequence and functional genomic analysis of the oil-degrading bacterium Oleispira antarctica.</title>
        <authorList>
            <person name="Kube M."/>
            <person name="Chernikova T.N."/>
            <person name="Al-Ramahi Y."/>
            <person name="Beloqui A."/>
            <person name="Lopez-Cortez N."/>
            <person name="Guazzaroni M.E."/>
            <person name="Heipieper H.J."/>
            <person name="Klages S."/>
            <person name="Kotsyurbenko O.R."/>
            <person name="Langer I."/>
            <person name="Nechitaylo T.Y."/>
            <person name="Lunsdorf H."/>
            <person name="Fernandez M."/>
            <person name="Juarez S."/>
            <person name="Ciordia S."/>
            <person name="Singer A."/>
            <person name="Kagan O."/>
            <person name="Egorova O."/>
            <person name="Petit P.A."/>
            <person name="Stogios P."/>
            <person name="Kim Y."/>
            <person name="Tchigvintsev A."/>
            <person name="Flick R."/>
            <person name="Denaro R."/>
            <person name="Genovese M."/>
            <person name="Albar J.P."/>
            <person name="Reva O.N."/>
            <person name="Martinez-Gomariz M."/>
            <person name="Tran H."/>
            <person name="Ferrer M."/>
            <person name="Savchenko A."/>
            <person name="Yakunin A.F."/>
            <person name="Yakimov M.M."/>
            <person name="Golyshina O.V."/>
            <person name="Reinhardt R."/>
            <person name="Golyshin P.N."/>
        </authorList>
    </citation>
    <scope>NUCLEOTIDE SEQUENCE [LARGE SCALE GENOMIC DNA]</scope>
</reference>
<accession>R4YJR6</accession>
<evidence type="ECO:0000313" key="2">
    <source>
        <dbReference type="Proteomes" id="UP000032749"/>
    </source>
</evidence>
<name>R4YJR6_OLEAN</name>
<dbReference type="OrthoDB" id="5724405at2"/>
<dbReference type="HOGENOM" id="CLU_031627_1_0_6"/>
<keyword evidence="1" id="KW-0648">Protein biosynthesis</keyword>
<dbReference type="GO" id="GO:0003746">
    <property type="term" value="F:translation elongation factor activity"/>
    <property type="evidence" value="ECO:0007669"/>
    <property type="project" value="UniProtKB-KW"/>
</dbReference>
<evidence type="ECO:0000313" key="1">
    <source>
        <dbReference type="EMBL" id="CCK74360.1"/>
    </source>
</evidence>
<sequence>MDSTRTPIKLHIPSPTQNQLSFCQANVDGITNWAKNLPMANTGEAARQLYQAIRELNQLHADPLLRFKLLEVIRPYIYSIGTLLAKHFLQTSVSLNERQLKIANLSQSLQAHLATGYKLVVVNSISALGPSDKPSKIVTTSIHRAITDTTSTILRAFQLYCHPPERSWSEINQLFLLAQMRNLENYKVNDTQNRYLSTSDINAAFIRAHLLGTAKPNNLRQQDLIQLYDATELWADRVSITDCDDESALFIINLHRDTVAQYRQHLRDAQKPLFCSLNTAALVQELKFYAANPQGTSSITVPGKMSDNLLTHAIQAWGIHWQRSFRRMPTGGMLRLCIGLSATHYYIAGKKDFEKLKAELRPREIEKRHTPVIDTGSRSNNDVWAGAFDAGTSVIPENTNMNIDTIDFISKHTKEEAADTSIKYPAHEVTLINTSPGGYCLQWLGELPASIQAGEILGIQEAGVKHWAIGAIRWIRHLGKSGTQLGIELLAPKAEAGAAQLLQKTGQNGDYMRSLLLPGIKAIAQPATLILPRMPFRTGNKIDLMHNDSSGRHQLVKRIISTNSFSQFQFRNSGIKPSPQNLHQDSDLKDDDFDSLWNKL</sequence>
<proteinExistence type="predicted"/>
<dbReference type="EMBL" id="FO203512">
    <property type="protein sequence ID" value="CCK74360.1"/>
    <property type="molecule type" value="Genomic_DNA"/>
</dbReference>
<dbReference type="STRING" id="698738.OLEAN_C01840"/>
<dbReference type="AlphaFoldDB" id="R4YJR6"/>
<dbReference type="KEGG" id="oai:OLEAN_C01840"/>
<gene>
    <name evidence="1" type="ORF">OLEAN_C01840</name>
</gene>
<dbReference type="PATRIC" id="fig|698738.3.peg.189"/>